<dbReference type="InterPro" id="IPR010921">
    <property type="entry name" value="Trp_repressor/repl_initiator"/>
</dbReference>
<dbReference type="SUPFAM" id="SSF48295">
    <property type="entry name" value="TrpR-like"/>
    <property type="match status" value="1"/>
</dbReference>
<feature type="domain" description="Chromosomal replication initiator DnaA C-terminal" evidence="1">
    <location>
        <begin position="16"/>
        <end position="85"/>
    </location>
</feature>
<proteinExistence type="predicted"/>
<evidence type="ECO:0000313" key="2">
    <source>
        <dbReference type="EMBL" id="MFC6035960.1"/>
    </source>
</evidence>
<dbReference type="CDD" id="cd06571">
    <property type="entry name" value="Bac_DnaA_C"/>
    <property type="match status" value="1"/>
</dbReference>
<dbReference type="Pfam" id="PF08299">
    <property type="entry name" value="Bac_DnaA_C"/>
    <property type="match status" value="1"/>
</dbReference>
<evidence type="ECO:0000259" key="1">
    <source>
        <dbReference type="SMART" id="SM00760"/>
    </source>
</evidence>
<dbReference type="SMART" id="SM00760">
    <property type="entry name" value="Bac_DnaA_C"/>
    <property type="match status" value="1"/>
</dbReference>
<dbReference type="InterPro" id="IPR013159">
    <property type="entry name" value="DnaA_C"/>
</dbReference>
<reference evidence="2 3" key="1">
    <citation type="submission" date="2024-09" db="EMBL/GenBank/DDBJ databases">
        <authorList>
            <person name="Zhang Z.-H."/>
        </authorList>
    </citation>
    <scope>NUCLEOTIDE SEQUENCE [LARGE SCALE GENOMIC DNA]</scope>
    <source>
        <strain evidence="2 3">HHTR114</strain>
    </source>
</reference>
<dbReference type="EMBL" id="JBHPON010000002">
    <property type="protein sequence ID" value="MFC6035960.1"/>
    <property type="molecule type" value="Genomic_DNA"/>
</dbReference>
<dbReference type="Gene3D" id="1.10.1750.10">
    <property type="match status" value="1"/>
</dbReference>
<dbReference type="RefSeq" id="WP_379882821.1">
    <property type="nucleotide sequence ID" value="NZ_JBHPON010000002.1"/>
</dbReference>
<keyword evidence="3" id="KW-1185">Reference proteome</keyword>
<dbReference type="Proteomes" id="UP001596116">
    <property type="component" value="Unassembled WGS sequence"/>
</dbReference>
<organism evidence="2 3">
    <name type="scientific">Hyphococcus aureus</name>
    <dbReference type="NCBI Taxonomy" id="2666033"/>
    <lineage>
        <taxon>Bacteria</taxon>
        <taxon>Pseudomonadati</taxon>
        <taxon>Pseudomonadota</taxon>
        <taxon>Alphaproteobacteria</taxon>
        <taxon>Parvularculales</taxon>
        <taxon>Parvularculaceae</taxon>
        <taxon>Hyphococcus</taxon>
    </lineage>
</organism>
<comment type="caution">
    <text evidence="2">The sequence shown here is derived from an EMBL/GenBank/DDBJ whole genome shotgun (WGS) entry which is preliminary data.</text>
</comment>
<sequence>MPKRSDRFSQRAARLVARMAKEVVCEAYGLPHAALMSAERRGAALARARQTAMYLAHVVGQLSLGEVATEFNRDRSTISHACINIEDSRDSPIHEVQLVYMERLLRDRIRKAESDGLFRRGALEQKRIGYSA</sequence>
<protein>
    <submittedName>
        <fullName evidence="2">Helix-turn-helix domain-containing protein</fullName>
    </submittedName>
</protein>
<gene>
    <name evidence="2" type="ORF">ACFMB1_10425</name>
</gene>
<accession>A0ABW1KV52</accession>
<evidence type="ECO:0000313" key="3">
    <source>
        <dbReference type="Proteomes" id="UP001596116"/>
    </source>
</evidence>
<name>A0ABW1KV52_9PROT</name>